<dbReference type="InterPro" id="IPR033428">
    <property type="entry name" value="DUF5118"/>
</dbReference>
<feature type="signal peptide" evidence="1">
    <location>
        <begin position="1"/>
        <end position="23"/>
    </location>
</feature>
<proteinExistence type="predicted"/>
<dbReference type="InterPro" id="IPR033413">
    <property type="entry name" value="DUF5117"/>
</dbReference>
<dbReference type="Pfam" id="PF17162">
    <property type="entry name" value="DUF5118"/>
    <property type="match status" value="1"/>
</dbReference>
<evidence type="ECO:0000313" key="6">
    <source>
        <dbReference type="Proteomes" id="UP000270673"/>
    </source>
</evidence>
<reference evidence="5 6" key="1">
    <citation type="submission" date="2018-10" db="EMBL/GenBank/DDBJ databases">
        <title>Butyricimonas faecalis sp. nov., isolated from human faeces and emended description of the genus Butyricimonas.</title>
        <authorList>
            <person name="Le Roy T."/>
            <person name="Van der Smissen P."/>
            <person name="Paquot A."/>
            <person name="Delzenne N."/>
            <person name="Muccioli G."/>
            <person name="Collet J.-F."/>
            <person name="Cani P.D."/>
        </authorList>
    </citation>
    <scope>NUCLEOTIDE SEQUENCE [LARGE SCALE GENOMIC DNA]</scope>
    <source>
        <strain evidence="5 6">H184</strain>
    </source>
</reference>
<gene>
    <name evidence="5" type="ORF">D8S85_16770</name>
</gene>
<dbReference type="Proteomes" id="UP000270673">
    <property type="component" value="Chromosome"/>
</dbReference>
<evidence type="ECO:0000259" key="2">
    <source>
        <dbReference type="Pfam" id="PF16313"/>
    </source>
</evidence>
<dbReference type="CDD" id="cd04276">
    <property type="entry name" value="ZnMc_MMP_like_2"/>
    <property type="match status" value="1"/>
</dbReference>
<dbReference type="Gene3D" id="3.40.390.10">
    <property type="entry name" value="Collagenase (Catalytic Domain)"/>
    <property type="match status" value="1"/>
</dbReference>
<organism evidence="5 6">
    <name type="scientific">Butyricimonas faecalis</name>
    <dbReference type="NCBI Taxonomy" id="2093856"/>
    <lineage>
        <taxon>Bacteria</taxon>
        <taxon>Pseudomonadati</taxon>
        <taxon>Bacteroidota</taxon>
        <taxon>Bacteroidia</taxon>
        <taxon>Bacteroidales</taxon>
        <taxon>Odoribacteraceae</taxon>
        <taxon>Butyricimonas</taxon>
    </lineage>
</organism>
<dbReference type="KEGG" id="buy:D8S85_16770"/>
<dbReference type="PANTHER" id="PTHR38478">
    <property type="entry name" value="PEPTIDASE M1A AND M12B"/>
    <property type="match status" value="1"/>
</dbReference>
<evidence type="ECO:0000256" key="1">
    <source>
        <dbReference type="SAM" id="SignalP"/>
    </source>
</evidence>
<evidence type="ECO:0000313" key="5">
    <source>
        <dbReference type="EMBL" id="AZS31045.1"/>
    </source>
</evidence>
<accession>A0A3Q9IUE6</accession>
<dbReference type="PANTHER" id="PTHR38478:SF1">
    <property type="entry name" value="ZINC DEPENDENT METALLOPROTEASE DOMAIN LIPOPROTEIN"/>
    <property type="match status" value="1"/>
</dbReference>
<feature type="domain" description="EcxA zinc-binding" evidence="2">
    <location>
        <begin position="433"/>
        <end position="733"/>
    </location>
</feature>
<protein>
    <submittedName>
        <fullName evidence="5">DUF5117 domain-containing protein</fullName>
    </submittedName>
</protein>
<keyword evidence="6" id="KW-1185">Reference proteome</keyword>
<dbReference type="InterPro" id="IPR024079">
    <property type="entry name" value="MetalloPept_cat_dom_sf"/>
</dbReference>
<name>A0A3Q9IUE6_9BACT</name>
<dbReference type="InterPro" id="IPR034032">
    <property type="entry name" value="Zn_MMP-like_bac"/>
</dbReference>
<dbReference type="Pfam" id="PF16313">
    <property type="entry name" value="DUF4953"/>
    <property type="match status" value="1"/>
</dbReference>
<dbReference type="GO" id="GO:0008237">
    <property type="term" value="F:metallopeptidase activity"/>
    <property type="evidence" value="ECO:0007669"/>
    <property type="project" value="InterPro"/>
</dbReference>
<sequence length="888" mass="100480">MKKSFVFLFISLFLFSLCDTACGQEDTKKKKSESKTAETAKKPAAKSVSKYDKLFDKKGHIATTGGFMTLHLVDGKLYFELPLKYMGREMLLASTASESSNPMLCTNGYKAHTPRHIKFTLEDSTVYMRSVNAALDCRVNGERGKLLKEKNFIEPMLEAYEVAAWNKDRSAVVFNVTSLFTGSDADLSPVNDGIGKLTVKASPQKAGIKLDEIKAFEDNVMVSTWYAYRVSVSQGRTPVVTDAPLTVKALRSLLLLPEDRMRPRYSDARLGVFLTDKQSIEEEGSQMRKYSLANRWRLEPQDPKAYKRGKLVEPVKPIVWYVDDAFPESWKKPIKKAVLRWNQAFEKIGFKNVMQVRDFPKDDPSFDPDNLKYSCIRYIPSTVQNAMGPSWVDPKTGEIITASVIVYNDIVKLIAQWRFTQTAQVDPRVRAQVMPDDVMDESITYVIAHEIGHTLGLMHNMGASSAFPVDSLRSANFTKKYGTTPSIMDYARFNYVAQPGDKGVKLTPPDLGVYDEFVIKWLYTYFPDLKNADEENKVLEKWVDEKAGDPLYRFRKQQMLARLDPSAIEEDLGDDPVKAADYGIKNLKYILKNMNNWITDDPDGSYRKSLYNTLVSQYARYLQNVIYNVGGIYLTDVKDGTPGERVQPVDREVQRASLKWVLKQINDCDWLNNKEVTKHFGPDMAMSARVQNMAIMALFKAGQNVVLASHISNNSYSLEEYCNDLYDGVWESAIANRKVTQGDKIMQKNMLAMMKSLIKPSSNNLLGSLLGGISNEVGSPSWDEVELYGLYDAVTEKESIEEMSSLGMTEQEKINEVLNSFGFGYGYGWQRPVKTDIIDETLTNYCAIGVKLRTLLMGKAMNATDQSSKQHYQAMLFMLMQMMDGIKL</sequence>
<dbReference type="SUPFAM" id="SSF55486">
    <property type="entry name" value="Metalloproteases ('zincins'), catalytic domain"/>
    <property type="match status" value="1"/>
</dbReference>
<dbReference type="EMBL" id="CP032819">
    <property type="protein sequence ID" value="AZS31045.1"/>
    <property type="molecule type" value="Genomic_DNA"/>
</dbReference>
<evidence type="ECO:0000259" key="4">
    <source>
        <dbReference type="Pfam" id="PF17162"/>
    </source>
</evidence>
<feature type="domain" description="DUF5117" evidence="3">
    <location>
        <begin position="115"/>
        <end position="301"/>
    </location>
</feature>
<dbReference type="OrthoDB" id="1097829at2"/>
<evidence type="ECO:0000259" key="3">
    <source>
        <dbReference type="Pfam" id="PF17148"/>
    </source>
</evidence>
<feature type="domain" description="DUF5118" evidence="4">
    <location>
        <begin position="49"/>
        <end position="97"/>
    </location>
</feature>
<dbReference type="RefSeq" id="WP_106481440.1">
    <property type="nucleotide sequence ID" value="NZ_CP032819.1"/>
</dbReference>
<feature type="chain" id="PRO_5018781609" evidence="1">
    <location>
        <begin position="24"/>
        <end position="888"/>
    </location>
</feature>
<keyword evidence="1" id="KW-0732">Signal</keyword>
<dbReference type="Pfam" id="PF17148">
    <property type="entry name" value="DUF5117"/>
    <property type="match status" value="1"/>
</dbReference>
<dbReference type="InterPro" id="IPR032534">
    <property type="entry name" value="EcxA_zinc-bd"/>
</dbReference>
<dbReference type="AlphaFoldDB" id="A0A3Q9IUE6"/>